<dbReference type="InterPro" id="IPR045582">
    <property type="entry name" value="Trehalase-like_N"/>
</dbReference>
<dbReference type="InterPro" id="IPR008928">
    <property type="entry name" value="6-hairpin_glycosidase_sf"/>
</dbReference>
<dbReference type="PANTHER" id="PTHR31616">
    <property type="entry name" value="TREHALASE"/>
    <property type="match status" value="1"/>
</dbReference>
<sequence>MIRPLTLTPYPDLSQIGIVGDGHTAALVTDEGVVEWWCPDRFDAPAVFARLIDAPKGGYFATGLPVHHKISSYYEEGTNILVSDLGTADATVRVTTFMPYPRDGVPLLIRLVSSSGLPIDVAATFAPAFRYGEVRPALERDGESIVAHGDGETLRLFATAAMELGDGRAEATIRFRDGDVHAFVLAYGDGVECPDPRRYAERLLAATRAYWREWSGRCTYTGEHRADVLRSLLSLKLIQYQPGGTFVAAPTLGLPEQPGGERNWDYRYVWLRDGVFIVMAFESTGYTEEADAFRWWLATLLRRDPPEELQPLYTVDHGREVAEQDLDHAEGYRHSRPVHVGNGAGNQFQLDTYGEVMLCFHRAPHLMQSQEGPAIWEALRRLVDWVCENWQRPDAGIWEIRGENYQQVFSKAMAYMAVRRGIEIAADNGFPAPLERWEQVRDEIWAFVNTEGYSDEARAYTQMTERTDADVAMLLFPIVGVTDYNHERFADTVRYIEEQLNEEGYLQRYIIDDNLPGREGAFLPACFWMATVKANQGDIESARDWYARAYRAASPLGLFSEEIDGVGRVMLGNFPQALTHLSHVLAAWALDHAGEEKTDRNVRCG</sequence>
<dbReference type="GO" id="GO:0004553">
    <property type="term" value="F:hydrolase activity, hydrolyzing O-glycosyl compounds"/>
    <property type="evidence" value="ECO:0007669"/>
    <property type="project" value="UniProtKB-ARBA"/>
</dbReference>
<organism evidence="4 5">
    <name type="scientific">Methanoculleus taiwanensis</name>
    <dbReference type="NCBI Taxonomy" id="1550565"/>
    <lineage>
        <taxon>Archaea</taxon>
        <taxon>Methanobacteriati</taxon>
        <taxon>Methanobacteriota</taxon>
        <taxon>Stenosarchaea group</taxon>
        <taxon>Methanomicrobia</taxon>
        <taxon>Methanomicrobiales</taxon>
        <taxon>Methanomicrobiaceae</taxon>
        <taxon>Methanoculleus</taxon>
    </lineage>
</organism>
<reference evidence="4 5" key="1">
    <citation type="journal article" date="2015" name="Int. J. Syst. Evol. Microbiol.">
        <title>Methanoculleus taiwanensis sp. nov., a methanogen isolated from deep marine sediment at the deformation front area near Taiwan.</title>
        <authorList>
            <person name="Weng C.Y."/>
            <person name="Chen S.C."/>
            <person name="Lai M.C."/>
            <person name="Wu S.Y."/>
            <person name="Lin S."/>
            <person name="Yang T.F."/>
            <person name="Chen P.C."/>
        </authorList>
    </citation>
    <scope>NUCLEOTIDE SEQUENCE [LARGE SCALE GENOMIC DNA]</scope>
    <source>
        <strain evidence="4 5">CYW4</strain>
    </source>
</reference>
<dbReference type="Pfam" id="PF00723">
    <property type="entry name" value="Glyco_hydro_15"/>
    <property type="match status" value="1"/>
</dbReference>
<feature type="domain" description="GH15-like" evidence="2">
    <location>
        <begin position="224"/>
        <end position="587"/>
    </location>
</feature>
<evidence type="ECO:0000313" key="5">
    <source>
        <dbReference type="Proteomes" id="UP000290932"/>
    </source>
</evidence>
<dbReference type="SUPFAM" id="SSF48208">
    <property type="entry name" value="Six-hairpin glycosidases"/>
    <property type="match status" value="1"/>
</dbReference>
<dbReference type="RefSeq" id="WP_128692584.1">
    <property type="nucleotide sequence ID" value="NZ_LHQS01000001.1"/>
</dbReference>
<dbReference type="EMBL" id="LHQS01000001">
    <property type="protein sequence ID" value="RXE56846.1"/>
    <property type="molecule type" value="Genomic_DNA"/>
</dbReference>
<evidence type="ECO:0000256" key="1">
    <source>
        <dbReference type="ARBA" id="ARBA00006188"/>
    </source>
</evidence>
<evidence type="ECO:0000259" key="3">
    <source>
        <dbReference type="Pfam" id="PF19291"/>
    </source>
</evidence>
<dbReference type="Proteomes" id="UP000290932">
    <property type="component" value="Unassembled WGS sequence"/>
</dbReference>
<accession>A0A498H4S7</accession>
<dbReference type="Pfam" id="PF19291">
    <property type="entry name" value="TREH_N"/>
    <property type="match status" value="1"/>
</dbReference>
<gene>
    <name evidence="4" type="ORF">ABH15_01430</name>
</gene>
<protein>
    <submittedName>
        <fullName evidence="4">Uncharacterized protein</fullName>
    </submittedName>
</protein>
<evidence type="ECO:0000313" key="4">
    <source>
        <dbReference type="EMBL" id="RXE56846.1"/>
    </source>
</evidence>
<dbReference type="InterPro" id="IPR011613">
    <property type="entry name" value="GH15-like"/>
</dbReference>
<name>A0A498H4S7_9EURY</name>
<dbReference type="InterPro" id="IPR012341">
    <property type="entry name" value="6hp_glycosidase-like_sf"/>
</dbReference>
<dbReference type="OrthoDB" id="36362at2157"/>
<dbReference type="GO" id="GO:0005975">
    <property type="term" value="P:carbohydrate metabolic process"/>
    <property type="evidence" value="ECO:0007669"/>
    <property type="project" value="InterPro"/>
</dbReference>
<feature type="domain" description="Trehalase-like N-terminal" evidence="3">
    <location>
        <begin position="14"/>
        <end position="178"/>
    </location>
</feature>
<evidence type="ECO:0000259" key="2">
    <source>
        <dbReference type="Pfam" id="PF00723"/>
    </source>
</evidence>
<dbReference type="Gene3D" id="1.50.10.10">
    <property type="match status" value="1"/>
</dbReference>
<dbReference type="AlphaFoldDB" id="A0A498H4S7"/>
<comment type="similarity">
    <text evidence="1">Belongs to the glycosyl hydrolase 15 family.</text>
</comment>
<proteinExistence type="inferred from homology"/>
<comment type="caution">
    <text evidence="4">The sequence shown here is derived from an EMBL/GenBank/DDBJ whole genome shotgun (WGS) entry which is preliminary data.</text>
</comment>
<keyword evidence="5" id="KW-1185">Reference proteome</keyword>
<dbReference type="PANTHER" id="PTHR31616:SF0">
    <property type="entry name" value="GLUCAN 1,4-ALPHA-GLUCOSIDASE"/>
    <property type="match status" value="1"/>
</dbReference>